<dbReference type="InterPro" id="IPR056789">
    <property type="entry name" value="LRR_R13L1-DRL21"/>
</dbReference>
<dbReference type="Gene3D" id="3.80.10.10">
    <property type="entry name" value="Ribonuclease Inhibitor"/>
    <property type="match status" value="2"/>
</dbReference>
<dbReference type="PANTHER" id="PTHR47186">
    <property type="entry name" value="LEUCINE-RICH REPEAT-CONTAINING PROTEIN 57"/>
    <property type="match status" value="1"/>
</dbReference>
<name>A0A7J8ZY04_9ROSI</name>
<dbReference type="Gene3D" id="3.40.50.300">
    <property type="entry name" value="P-loop containing nucleotide triphosphate hydrolases"/>
    <property type="match status" value="1"/>
</dbReference>
<dbReference type="AlphaFoldDB" id="A0A7J8ZY04"/>
<dbReference type="InterPro" id="IPR027417">
    <property type="entry name" value="P-loop_NTPase"/>
</dbReference>
<dbReference type="SUPFAM" id="SSF52058">
    <property type="entry name" value="L domain-like"/>
    <property type="match status" value="2"/>
</dbReference>
<sequence>MLQKLPLNVGNLVNLYYLDNRDAYSIKRMPFGIDKLINLQRLSYFIIGGDGHHIRVLKYLSNLKGDFRLSGLENVNCQDAREAKLNEKQGIDRLVLHWSKNFYKDSRNKEDEGWVLGSLCPPKKLEQLVIENYGGAKFSTWIADSSFKNMLSLELRNCKNCKSLPSIANMPNWEEWDPCEGDEQASKFPAFKLEIYECGRLVVSISCFSSLCELIIDGCEELVDEVSSSAEEVTSLKSMFLRNISKFDISAEKALLRFANSDAFDISVLLETEEILQLDKIPSVESLVIRDCERLNRLPEVLHAFTFLTRMRLGRCRGLVYFVETIDLIDEAGSRVRLRHAQLPEEAKDLEKELWQLTKAQITAIQEKDKEMNKGVEGSLVMEETLHKRVVGQDEAVKAISRAIRRARVGLKNPNRPIASFIFSGPTGVGKLTSLQELSISGEGWPHVVSFPEEGIGMTLPPSLTSTFIQKFENLECMWSMGFQHLTSLQQLQIYTCPKLTSLPEKDMLLSLEHLLIYICPLLEEGCSRGKGRDWSKALKAKLAKNSGDLQLISFSLFLLLHKDISANRHGIDACRINGGMQYTLQHGI</sequence>
<gene>
    <name evidence="5" type="ORF">Golax_015500</name>
</gene>
<protein>
    <submittedName>
        <fullName evidence="5">Uncharacterized protein</fullName>
    </submittedName>
</protein>
<feature type="domain" description="ClpA/ClpB AAA lid" evidence="3">
    <location>
        <begin position="325"/>
        <end position="374"/>
    </location>
</feature>
<dbReference type="InterPro" id="IPR032675">
    <property type="entry name" value="LRR_dom_sf"/>
</dbReference>
<organism evidence="5 6">
    <name type="scientific">Gossypium laxum</name>
    <dbReference type="NCBI Taxonomy" id="34288"/>
    <lineage>
        <taxon>Eukaryota</taxon>
        <taxon>Viridiplantae</taxon>
        <taxon>Streptophyta</taxon>
        <taxon>Embryophyta</taxon>
        <taxon>Tracheophyta</taxon>
        <taxon>Spermatophyta</taxon>
        <taxon>Magnoliopsida</taxon>
        <taxon>eudicotyledons</taxon>
        <taxon>Gunneridae</taxon>
        <taxon>Pentapetalae</taxon>
        <taxon>rosids</taxon>
        <taxon>malvids</taxon>
        <taxon>Malvales</taxon>
        <taxon>Malvaceae</taxon>
        <taxon>Malvoideae</taxon>
        <taxon>Gossypium</taxon>
    </lineage>
</organism>
<dbReference type="SUPFAM" id="SSF52540">
    <property type="entry name" value="P-loop containing nucleoside triphosphate hydrolases"/>
    <property type="match status" value="1"/>
</dbReference>
<accession>A0A7J8ZY04</accession>
<evidence type="ECO:0000256" key="1">
    <source>
        <dbReference type="ARBA" id="ARBA00022741"/>
    </source>
</evidence>
<keyword evidence="2" id="KW-0067">ATP-binding</keyword>
<dbReference type="Pfam" id="PF25019">
    <property type="entry name" value="LRR_R13L1-DRL21"/>
    <property type="match status" value="1"/>
</dbReference>
<evidence type="ECO:0000313" key="5">
    <source>
        <dbReference type="EMBL" id="MBA0716691.1"/>
    </source>
</evidence>
<comment type="caution">
    <text evidence="5">The sequence shown here is derived from an EMBL/GenBank/DDBJ whole genome shotgun (WGS) entry which is preliminary data.</text>
</comment>
<reference evidence="5 6" key="1">
    <citation type="journal article" date="2019" name="Genome Biol. Evol.">
        <title>Insights into the evolution of the New World diploid cottons (Gossypium, subgenus Houzingenia) based on genome sequencing.</title>
        <authorList>
            <person name="Grover C.E."/>
            <person name="Arick M.A. 2nd"/>
            <person name="Thrash A."/>
            <person name="Conover J.L."/>
            <person name="Sanders W.S."/>
            <person name="Peterson D.G."/>
            <person name="Frelichowski J.E."/>
            <person name="Scheffler J.A."/>
            <person name="Scheffler B.E."/>
            <person name="Wendel J.F."/>
        </authorList>
    </citation>
    <scope>NUCLEOTIDE SEQUENCE [LARGE SCALE GENOMIC DNA]</scope>
    <source>
        <strain evidence="5">4</strain>
        <tissue evidence="5">Leaf</tissue>
    </source>
</reference>
<dbReference type="Proteomes" id="UP000593574">
    <property type="component" value="Unassembled WGS sequence"/>
</dbReference>
<dbReference type="Pfam" id="PF17871">
    <property type="entry name" value="AAA_lid_9"/>
    <property type="match status" value="1"/>
</dbReference>
<dbReference type="PANTHER" id="PTHR47186:SF41">
    <property type="entry name" value="OS12G0131701 PROTEIN"/>
    <property type="match status" value="1"/>
</dbReference>
<evidence type="ECO:0000259" key="3">
    <source>
        <dbReference type="Pfam" id="PF17871"/>
    </source>
</evidence>
<dbReference type="GO" id="GO:0005524">
    <property type="term" value="F:ATP binding"/>
    <property type="evidence" value="ECO:0007669"/>
    <property type="project" value="UniProtKB-KW"/>
</dbReference>
<dbReference type="InterPro" id="IPR041546">
    <property type="entry name" value="ClpA/ClpB_AAA_lid"/>
</dbReference>
<keyword evidence="1" id="KW-0547">Nucleotide-binding</keyword>
<proteinExistence type="predicted"/>
<evidence type="ECO:0000256" key="2">
    <source>
        <dbReference type="ARBA" id="ARBA00022840"/>
    </source>
</evidence>
<evidence type="ECO:0000313" key="6">
    <source>
        <dbReference type="Proteomes" id="UP000593574"/>
    </source>
</evidence>
<feature type="domain" description="R13L1/DRL21-like LRR repeat region" evidence="4">
    <location>
        <begin position="54"/>
        <end position="173"/>
    </location>
</feature>
<dbReference type="EMBL" id="JABEZV010000007">
    <property type="protein sequence ID" value="MBA0716691.1"/>
    <property type="molecule type" value="Genomic_DNA"/>
</dbReference>
<keyword evidence="6" id="KW-1185">Reference proteome</keyword>
<evidence type="ECO:0000259" key="4">
    <source>
        <dbReference type="Pfam" id="PF25019"/>
    </source>
</evidence>